<dbReference type="KEGG" id="ptn:PTRA_a2180"/>
<evidence type="ECO:0000256" key="1">
    <source>
        <dbReference type="ARBA" id="ARBA00004651"/>
    </source>
</evidence>
<feature type="transmembrane region" description="Helical" evidence="8">
    <location>
        <begin position="152"/>
        <end position="174"/>
    </location>
</feature>
<dbReference type="PANTHER" id="PTHR30269:SF37">
    <property type="entry name" value="MEMBRANE TRANSPORTER PROTEIN"/>
    <property type="match status" value="1"/>
</dbReference>
<evidence type="ECO:0000313" key="9">
    <source>
        <dbReference type="EMBL" id="ALS33296.1"/>
    </source>
</evidence>
<sequence length="243" mass="26082">MDITTLVLIAAVVVLIGVSKSAFAGALGVFAVPLLMLKLPAAQAIALMLPLLIIGDMLSVRSYWRKWDNQLLLPLIPGAIVGVLIAYLIIDIINAEHLRLIIALICIVFSIKNIFFKKSSLKILSNKIGAGIMSMFSGITSSLVHAGGPPIIIYFTAIGLTPGKFVATAAIFFAMMNVIKLIAALSFGLLTGETILTALAFFPLAFVGNWLGVKINAVLDKALFLKIMNYLLLVLGFWLLLGK</sequence>
<protein>
    <recommendedName>
        <fullName evidence="8">Probable membrane transporter protein</fullName>
    </recommendedName>
</protein>
<name>A0A0U2VFK2_9GAMM</name>
<keyword evidence="7 8" id="KW-0472">Membrane</keyword>
<comment type="similarity">
    <text evidence="2 8">Belongs to the 4-toluene sulfonate uptake permease (TSUP) (TC 2.A.102) family.</text>
</comment>
<evidence type="ECO:0000256" key="5">
    <source>
        <dbReference type="ARBA" id="ARBA00022692"/>
    </source>
</evidence>
<keyword evidence="6 8" id="KW-1133">Transmembrane helix</keyword>
<feature type="transmembrane region" description="Helical" evidence="8">
    <location>
        <begin position="181"/>
        <end position="202"/>
    </location>
</feature>
<evidence type="ECO:0000256" key="7">
    <source>
        <dbReference type="ARBA" id="ARBA00023136"/>
    </source>
</evidence>
<dbReference type="Proteomes" id="UP000065261">
    <property type="component" value="Chromosome I"/>
</dbReference>
<dbReference type="RefSeq" id="WP_058373574.1">
    <property type="nucleotide sequence ID" value="NZ_CP011034.1"/>
</dbReference>
<feature type="transmembrane region" description="Helical" evidence="8">
    <location>
        <begin position="128"/>
        <end position="146"/>
    </location>
</feature>
<evidence type="ECO:0000313" key="10">
    <source>
        <dbReference type="Proteomes" id="UP000065261"/>
    </source>
</evidence>
<accession>A0A0U2VFK2</accession>
<dbReference type="OrthoDB" id="7028171at2"/>
<dbReference type="EMBL" id="CP011034">
    <property type="protein sequence ID" value="ALS33296.1"/>
    <property type="molecule type" value="Genomic_DNA"/>
</dbReference>
<keyword evidence="3" id="KW-0813">Transport</keyword>
<evidence type="ECO:0000256" key="3">
    <source>
        <dbReference type="ARBA" id="ARBA00022448"/>
    </source>
</evidence>
<evidence type="ECO:0000256" key="6">
    <source>
        <dbReference type="ARBA" id="ARBA00022989"/>
    </source>
</evidence>
<proteinExistence type="inferred from homology"/>
<gene>
    <name evidence="9" type="ORF">PTRA_a2180</name>
</gene>
<dbReference type="AlphaFoldDB" id="A0A0U2VFK2"/>
<dbReference type="InterPro" id="IPR052017">
    <property type="entry name" value="TSUP"/>
</dbReference>
<evidence type="ECO:0000256" key="4">
    <source>
        <dbReference type="ARBA" id="ARBA00022475"/>
    </source>
</evidence>
<organism evidence="9">
    <name type="scientific">Pseudoalteromonas translucida KMM 520</name>
    <dbReference type="NCBI Taxonomy" id="1315283"/>
    <lineage>
        <taxon>Bacteria</taxon>
        <taxon>Pseudomonadati</taxon>
        <taxon>Pseudomonadota</taxon>
        <taxon>Gammaproteobacteria</taxon>
        <taxon>Alteromonadales</taxon>
        <taxon>Pseudoalteromonadaceae</taxon>
        <taxon>Pseudoalteromonas</taxon>
    </lineage>
</organism>
<feature type="transmembrane region" description="Helical" evidence="8">
    <location>
        <begin position="222"/>
        <end position="241"/>
    </location>
</feature>
<dbReference type="Pfam" id="PF01925">
    <property type="entry name" value="TauE"/>
    <property type="match status" value="1"/>
</dbReference>
<keyword evidence="4 8" id="KW-1003">Cell membrane</keyword>
<dbReference type="PANTHER" id="PTHR30269">
    <property type="entry name" value="TRANSMEMBRANE PROTEIN YFCA"/>
    <property type="match status" value="1"/>
</dbReference>
<feature type="transmembrane region" description="Helical" evidence="8">
    <location>
        <begin position="71"/>
        <end position="90"/>
    </location>
</feature>
<evidence type="ECO:0000256" key="2">
    <source>
        <dbReference type="ARBA" id="ARBA00009142"/>
    </source>
</evidence>
<reference evidence="9 10" key="1">
    <citation type="submission" date="2015-03" db="EMBL/GenBank/DDBJ databases">
        <authorList>
            <person name="Murphy D."/>
        </authorList>
    </citation>
    <scope>NUCLEOTIDE SEQUENCE [LARGE SCALE GENOMIC DNA]</scope>
    <source>
        <strain evidence="9 10">KMM 520</strain>
    </source>
</reference>
<dbReference type="InterPro" id="IPR002781">
    <property type="entry name" value="TM_pro_TauE-like"/>
</dbReference>
<dbReference type="GO" id="GO:0005886">
    <property type="term" value="C:plasma membrane"/>
    <property type="evidence" value="ECO:0007669"/>
    <property type="project" value="UniProtKB-SubCell"/>
</dbReference>
<evidence type="ECO:0000256" key="8">
    <source>
        <dbReference type="RuleBase" id="RU363041"/>
    </source>
</evidence>
<keyword evidence="5 8" id="KW-0812">Transmembrane</keyword>
<feature type="transmembrane region" description="Helical" evidence="8">
    <location>
        <begin position="96"/>
        <end position="116"/>
    </location>
</feature>
<feature type="transmembrane region" description="Helical" evidence="8">
    <location>
        <begin position="40"/>
        <end position="59"/>
    </location>
</feature>
<comment type="subcellular location">
    <subcellularLocation>
        <location evidence="1 8">Cell membrane</location>
        <topology evidence="1 8">Multi-pass membrane protein</topology>
    </subcellularLocation>
</comment>
<dbReference type="PATRIC" id="fig|1315283.4.peg.1888"/>